<dbReference type="GO" id="GO:0071973">
    <property type="term" value="P:bacterial-type flagellum-dependent cell motility"/>
    <property type="evidence" value="ECO:0007669"/>
    <property type="project" value="InterPro"/>
</dbReference>
<comment type="subcellular location">
    <subcellularLocation>
        <location evidence="2">Bacterial flagellum basal body</location>
    </subcellularLocation>
    <subcellularLocation>
        <location evidence="3">Cell outer membrane</location>
    </subcellularLocation>
</comment>
<dbReference type="PROSITE" id="PS51257">
    <property type="entry name" value="PROKAR_LIPOPROTEIN"/>
    <property type="match status" value="1"/>
</dbReference>
<keyword evidence="12" id="KW-0966">Cell projection</keyword>
<dbReference type="EMBL" id="PDKB01000001">
    <property type="protein sequence ID" value="RBQ30191.1"/>
    <property type="molecule type" value="Genomic_DNA"/>
</dbReference>
<keyword evidence="12" id="KW-0282">Flagellum</keyword>
<evidence type="ECO:0000256" key="2">
    <source>
        <dbReference type="ARBA" id="ARBA00004117"/>
    </source>
</evidence>
<accession>A0A366MVB0</accession>
<dbReference type="GO" id="GO:0003774">
    <property type="term" value="F:cytoskeletal motor activity"/>
    <property type="evidence" value="ECO:0007669"/>
    <property type="project" value="InterPro"/>
</dbReference>
<protein>
    <recommendedName>
        <fullName evidence="6">Flagellar L-ring protein</fullName>
    </recommendedName>
    <alternativeName>
        <fullName evidence="11">Basal body L-ring protein</fullName>
    </alternativeName>
</protein>
<organism evidence="12 13">
    <name type="scientific">Aliarcobacter vitoriensis</name>
    <dbReference type="NCBI Taxonomy" id="2011099"/>
    <lineage>
        <taxon>Bacteria</taxon>
        <taxon>Pseudomonadati</taxon>
        <taxon>Campylobacterota</taxon>
        <taxon>Epsilonproteobacteria</taxon>
        <taxon>Campylobacterales</taxon>
        <taxon>Arcobacteraceae</taxon>
        <taxon>Aliarcobacter</taxon>
    </lineage>
</organism>
<dbReference type="RefSeq" id="WP_113892388.1">
    <property type="nucleotide sequence ID" value="NZ_JANJGA010000002.1"/>
</dbReference>
<keyword evidence="8" id="KW-0472">Membrane</keyword>
<comment type="caution">
    <text evidence="12">The sequence shown here is derived from an EMBL/GenBank/DDBJ whole genome shotgun (WGS) entry which is preliminary data.</text>
</comment>
<sequence length="235" mass="25844">MKQTILLTIITIVFTACGALSQPEIDFSKPEQQIPREIPVVKSKKGSLYSVQGTSLFADKKDLQIGDIIQVEINEGLTQKSDNKRELTSDRQTDYGGGMFAAMGGNNLSGAVGNATDKFNANLGVNFNTQSSDSDKGKVKTEVKENFDTKISAVIEETYQNGNYFIKGNKEVILDGQKQEIIITGVIRPYDISSDNSINSSQIANLKLLYKKDGVEADILQAPWGTRILRAIWPF</sequence>
<dbReference type="Pfam" id="PF02107">
    <property type="entry name" value="FlgH"/>
    <property type="match status" value="1"/>
</dbReference>
<dbReference type="GO" id="GO:0009427">
    <property type="term" value="C:bacterial-type flagellum basal body, distal rod, L ring"/>
    <property type="evidence" value="ECO:0007669"/>
    <property type="project" value="InterPro"/>
</dbReference>
<dbReference type="PANTHER" id="PTHR34933">
    <property type="entry name" value="FLAGELLAR L-RING PROTEIN"/>
    <property type="match status" value="1"/>
</dbReference>
<evidence type="ECO:0000256" key="5">
    <source>
        <dbReference type="ARBA" id="ARBA00011439"/>
    </source>
</evidence>
<name>A0A366MVB0_9BACT</name>
<dbReference type="PRINTS" id="PR01008">
    <property type="entry name" value="FLGLRINGFLGH"/>
</dbReference>
<evidence type="ECO:0000256" key="6">
    <source>
        <dbReference type="ARBA" id="ARBA00016940"/>
    </source>
</evidence>
<keyword evidence="9" id="KW-0975">Bacterial flagellum</keyword>
<evidence type="ECO:0000256" key="8">
    <source>
        <dbReference type="ARBA" id="ARBA00023136"/>
    </source>
</evidence>
<dbReference type="PANTHER" id="PTHR34933:SF1">
    <property type="entry name" value="FLAGELLAR L-RING PROTEIN"/>
    <property type="match status" value="1"/>
</dbReference>
<dbReference type="GO" id="GO:0009279">
    <property type="term" value="C:cell outer membrane"/>
    <property type="evidence" value="ECO:0007669"/>
    <property type="project" value="UniProtKB-SubCell"/>
</dbReference>
<reference evidence="12 13" key="1">
    <citation type="submission" date="2017-10" db="EMBL/GenBank/DDBJ databases">
        <title>Genomics of the genus Arcobacter.</title>
        <authorList>
            <person name="Perez-Cataluna A."/>
            <person name="Figueras M.J."/>
        </authorList>
    </citation>
    <scope>NUCLEOTIDE SEQUENCE [LARGE SCALE GENOMIC DNA]</scope>
    <source>
        <strain evidence="12 13">CECT 9230</strain>
    </source>
</reference>
<evidence type="ECO:0000313" key="13">
    <source>
        <dbReference type="Proteomes" id="UP000252669"/>
    </source>
</evidence>
<evidence type="ECO:0000256" key="1">
    <source>
        <dbReference type="ARBA" id="ARBA00002591"/>
    </source>
</evidence>
<keyword evidence="13" id="KW-1185">Reference proteome</keyword>
<comment type="function">
    <text evidence="1">Assembles around the rod to form the L-ring and probably protects the motor/basal body from shearing forces during rotation.</text>
</comment>
<evidence type="ECO:0000256" key="10">
    <source>
        <dbReference type="ARBA" id="ARBA00023237"/>
    </source>
</evidence>
<dbReference type="InterPro" id="IPR000527">
    <property type="entry name" value="Flag_Lring"/>
</dbReference>
<comment type="similarity">
    <text evidence="4">Belongs to the FlgH family.</text>
</comment>
<evidence type="ECO:0000256" key="4">
    <source>
        <dbReference type="ARBA" id="ARBA00006929"/>
    </source>
</evidence>
<proteinExistence type="inferred from homology"/>
<evidence type="ECO:0000256" key="9">
    <source>
        <dbReference type="ARBA" id="ARBA00023143"/>
    </source>
</evidence>
<evidence type="ECO:0000256" key="3">
    <source>
        <dbReference type="ARBA" id="ARBA00004442"/>
    </source>
</evidence>
<dbReference type="OrthoDB" id="9789227at2"/>
<keyword evidence="7" id="KW-0732">Signal</keyword>
<evidence type="ECO:0000313" key="12">
    <source>
        <dbReference type="EMBL" id="RBQ30191.1"/>
    </source>
</evidence>
<evidence type="ECO:0000256" key="11">
    <source>
        <dbReference type="ARBA" id="ARBA00032876"/>
    </source>
</evidence>
<dbReference type="Proteomes" id="UP000252669">
    <property type="component" value="Unassembled WGS sequence"/>
</dbReference>
<keyword evidence="10" id="KW-0998">Cell outer membrane</keyword>
<comment type="subunit">
    <text evidence="5">The basal body constitutes a major portion of the flagellar organelle and consists of four rings (L,P,S, and M) mounted on a central rod.</text>
</comment>
<gene>
    <name evidence="12" type="ORF">CRU91_00685</name>
</gene>
<dbReference type="AlphaFoldDB" id="A0A366MVB0"/>
<keyword evidence="12" id="KW-0969">Cilium</keyword>
<evidence type="ECO:0000256" key="7">
    <source>
        <dbReference type="ARBA" id="ARBA00022729"/>
    </source>
</evidence>